<evidence type="ECO:0000256" key="1">
    <source>
        <dbReference type="SAM" id="Coils"/>
    </source>
</evidence>
<dbReference type="AlphaFoldDB" id="A0ABD4LLH1"/>
<evidence type="ECO:0000313" key="2">
    <source>
        <dbReference type="EMBL" id="MBK1611698.1"/>
    </source>
</evidence>
<feature type="coiled-coil region" evidence="1">
    <location>
        <begin position="59"/>
        <end position="86"/>
    </location>
</feature>
<keyword evidence="1" id="KW-0175">Coiled coil</keyword>
<gene>
    <name evidence="2" type="ORF">JCR31_28050</name>
</gene>
<reference evidence="2 3" key="1">
    <citation type="submission" date="2020-12" db="EMBL/GenBank/DDBJ databases">
        <title>Genome assembly for a thermostable protease producing Bacillus cereus MAKP1 strain isolated from chicken gut.</title>
        <authorList>
            <person name="Malaviya A."/>
        </authorList>
    </citation>
    <scope>NUCLEOTIDE SEQUENCE [LARGE SCALE GENOMIC DNA]</scope>
    <source>
        <strain evidence="2 3">MAKP1</strain>
    </source>
</reference>
<sequence>MATDRLVRVKEKAYHTKSNPLGYDTTLIDRKDFDYLVGEAEKVTPLKEEVKRLEMIILNSKDASRIEELEKVNERLKDSLKAKKSKGRFLGKSIKNFYCNGYFGRRYDLEGGTIVDIGDRHMMILLRSGERLMTHFDEEWDEYTDKMVAEWIGEAEDDSSYAN</sequence>
<proteinExistence type="predicted"/>
<protein>
    <submittedName>
        <fullName evidence="2">Uncharacterized protein</fullName>
    </submittedName>
</protein>
<organism evidence="2 3">
    <name type="scientific">Bacillus cereus</name>
    <dbReference type="NCBI Taxonomy" id="1396"/>
    <lineage>
        <taxon>Bacteria</taxon>
        <taxon>Bacillati</taxon>
        <taxon>Bacillota</taxon>
        <taxon>Bacilli</taxon>
        <taxon>Bacillales</taxon>
        <taxon>Bacillaceae</taxon>
        <taxon>Bacillus</taxon>
        <taxon>Bacillus cereus group</taxon>
    </lineage>
</organism>
<accession>A0ABD4LLH1</accession>
<name>A0ABD4LLH1_BACCE</name>
<dbReference type="RefSeq" id="WP_200152538.1">
    <property type="nucleotide sequence ID" value="NZ_JAEFBZ010000007.1"/>
</dbReference>
<dbReference type="EMBL" id="JAEFBZ010000007">
    <property type="protein sequence ID" value="MBK1611698.1"/>
    <property type="molecule type" value="Genomic_DNA"/>
</dbReference>
<evidence type="ECO:0000313" key="3">
    <source>
        <dbReference type="Proteomes" id="UP000613452"/>
    </source>
</evidence>
<dbReference type="Proteomes" id="UP000613452">
    <property type="component" value="Unassembled WGS sequence"/>
</dbReference>
<comment type="caution">
    <text evidence="2">The sequence shown here is derived from an EMBL/GenBank/DDBJ whole genome shotgun (WGS) entry which is preliminary data.</text>
</comment>